<evidence type="ECO:0000313" key="6">
    <source>
        <dbReference type="EMBL" id="SAL13240.1"/>
    </source>
</evidence>
<dbReference type="EMBL" id="FCNZ02000001">
    <property type="protein sequence ID" value="SAL13240.1"/>
    <property type="molecule type" value="Genomic_DNA"/>
</dbReference>
<feature type="domain" description="Phospholipid/glycerol acyltransferase" evidence="5">
    <location>
        <begin position="86"/>
        <end position="195"/>
    </location>
</feature>
<keyword evidence="7" id="KW-1185">Reference proteome</keyword>
<comment type="caution">
    <text evidence="6">The sequence shown here is derived from an EMBL/GenBank/DDBJ whole genome shotgun (WGS) entry which is preliminary data.</text>
</comment>
<evidence type="ECO:0000256" key="3">
    <source>
        <dbReference type="ARBA" id="ARBA00023315"/>
    </source>
</evidence>
<dbReference type="STRING" id="326475.AWB66_00445"/>
<evidence type="ECO:0000256" key="2">
    <source>
        <dbReference type="ARBA" id="ARBA00022679"/>
    </source>
</evidence>
<keyword evidence="2" id="KW-0808">Transferase</keyword>
<sequence>MPARADFIWRLLATGASFVVFGVCGLLFSVLVFPFASIWPHRVSRQRAVTAIIHVFFRTLVAALQKLGVMRLDITNGSALRTGAPMIVVANHPTYLDVMVLLALTPSACCVVKHAHWRNPCFWGIVRAAEYVSNAAPPELVESASRQLGAGYTMIIFPEGTRSPAQNRLHAFSRGFAHIALKADAPILPVLIDCDPPAFTKQMRWYHVPSRPFRLRLNVLEPINAAAIAAQHASTAIAARALTQAVETHINQRLLDHGFFKT</sequence>
<reference evidence="6" key="1">
    <citation type="submission" date="2016-01" db="EMBL/GenBank/DDBJ databases">
        <authorList>
            <person name="Peeters Charlotte."/>
        </authorList>
    </citation>
    <scope>NUCLEOTIDE SEQUENCE</scope>
    <source>
        <strain evidence="6">LMG 22936</strain>
    </source>
</reference>
<dbReference type="GO" id="GO:0006654">
    <property type="term" value="P:phosphatidic acid biosynthetic process"/>
    <property type="evidence" value="ECO:0007669"/>
    <property type="project" value="TreeGrafter"/>
</dbReference>
<keyword evidence="4" id="KW-0812">Transmembrane</keyword>
<organism evidence="6 7">
    <name type="scientific">Caballeronia telluris</name>
    <dbReference type="NCBI Taxonomy" id="326475"/>
    <lineage>
        <taxon>Bacteria</taxon>
        <taxon>Pseudomonadati</taxon>
        <taxon>Pseudomonadota</taxon>
        <taxon>Betaproteobacteria</taxon>
        <taxon>Burkholderiales</taxon>
        <taxon>Burkholderiaceae</taxon>
        <taxon>Caballeronia</taxon>
    </lineage>
</organism>
<evidence type="ECO:0000256" key="1">
    <source>
        <dbReference type="ARBA" id="ARBA00005189"/>
    </source>
</evidence>
<dbReference type="GO" id="GO:0003841">
    <property type="term" value="F:1-acylglycerol-3-phosphate O-acyltransferase activity"/>
    <property type="evidence" value="ECO:0007669"/>
    <property type="project" value="TreeGrafter"/>
</dbReference>
<dbReference type="Proteomes" id="UP000054717">
    <property type="component" value="Unassembled WGS sequence"/>
</dbReference>
<evidence type="ECO:0000256" key="4">
    <source>
        <dbReference type="SAM" id="Phobius"/>
    </source>
</evidence>
<proteinExistence type="predicted"/>
<keyword evidence="4" id="KW-0472">Membrane</keyword>
<dbReference type="SUPFAM" id="SSF69593">
    <property type="entry name" value="Glycerol-3-phosphate (1)-acyltransferase"/>
    <property type="match status" value="1"/>
</dbReference>
<dbReference type="PANTHER" id="PTHR10434:SF66">
    <property type="entry name" value="PHOSPHOLIPID_GLYCEROL ACYLTRANSFERASE DOMAIN-CONTAINING PROTEIN"/>
    <property type="match status" value="1"/>
</dbReference>
<evidence type="ECO:0000259" key="5">
    <source>
        <dbReference type="SMART" id="SM00563"/>
    </source>
</evidence>
<dbReference type="CDD" id="cd07989">
    <property type="entry name" value="LPLAT_AGPAT-like"/>
    <property type="match status" value="1"/>
</dbReference>
<comment type="pathway">
    <text evidence="1">Lipid metabolism.</text>
</comment>
<accession>A0A158F2K6</accession>
<dbReference type="RefSeq" id="WP_087628613.1">
    <property type="nucleotide sequence ID" value="NZ_FCNZ02000001.1"/>
</dbReference>
<protein>
    <submittedName>
        <fullName evidence="6">Phospholipid/glycerol acyltransferase</fullName>
    </submittedName>
</protein>
<dbReference type="PANTHER" id="PTHR10434">
    <property type="entry name" value="1-ACYL-SN-GLYCEROL-3-PHOSPHATE ACYLTRANSFERASE"/>
    <property type="match status" value="1"/>
</dbReference>
<dbReference type="AlphaFoldDB" id="A0A158F2K6"/>
<dbReference type="Pfam" id="PF01553">
    <property type="entry name" value="Acyltransferase"/>
    <property type="match status" value="1"/>
</dbReference>
<evidence type="ECO:0000313" key="7">
    <source>
        <dbReference type="Proteomes" id="UP000054717"/>
    </source>
</evidence>
<name>A0A158F2K6_9BURK</name>
<keyword evidence="3 6" id="KW-0012">Acyltransferase</keyword>
<dbReference type="SMART" id="SM00563">
    <property type="entry name" value="PlsC"/>
    <property type="match status" value="1"/>
</dbReference>
<dbReference type="InterPro" id="IPR002123">
    <property type="entry name" value="Plipid/glycerol_acylTrfase"/>
</dbReference>
<keyword evidence="4" id="KW-1133">Transmembrane helix</keyword>
<gene>
    <name evidence="6" type="ORF">AWB66_00445</name>
</gene>
<feature type="transmembrane region" description="Helical" evidence="4">
    <location>
        <begin position="12"/>
        <end position="36"/>
    </location>
</feature>